<name>A0A9W7SXI4_9PEZI</name>
<evidence type="ECO:0000256" key="1">
    <source>
        <dbReference type="SAM" id="SignalP"/>
    </source>
</evidence>
<comment type="caution">
    <text evidence="2">The sequence shown here is derived from an EMBL/GenBank/DDBJ whole genome shotgun (WGS) entry which is preliminary data.</text>
</comment>
<accession>A0A9W7SXI4</accession>
<feature type="signal peptide" evidence="1">
    <location>
        <begin position="1"/>
        <end position="19"/>
    </location>
</feature>
<dbReference type="AlphaFoldDB" id="A0A9W7SXI4"/>
<evidence type="ECO:0000313" key="2">
    <source>
        <dbReference type="EMBL" id="KAH9838944.1"/>
    </source>
</evidence>
<evidence type="ECO:0000313" key="3">
    <source>
        <dbReference type="Proteomes" id="UP001138500"/>
    </source>
</evidence>
<organism evidence="2 3">
    <name type="scientific">Teratosphaeria destructans</name>
    <dbReference type="NCBI Taxonomy" id="418781"/>
    <lineage>
        <taxon>Eukaryota</taxon>
        <taxon>Fungi</taxon>
        <taxon>Dikarya</taxon>
        <taxon>Ascomycota</taxon>
        <taxon>Pezizomycotina</taxon>
        <taxon>Dothideomycetes</taxon>
        <taxon>Dothideomycetidae</taxon>
        <taxon>Mycosphaerellales</taxon>
        <taxon>Teratosphaeriaceae</taxon>
        <taxon>Teratosphaeria</taxon>
    </lineage>
</organism>
<reference evidence="2 3" key="2">
    <citation type="journal article" date="2021" name="Curr. Genet.">
        <title>Genetic response to nitrogen starvation in the aggressive Eucalyptus foliar pathogen Teratosphaeria destructans.</title>
        <authorList>
            <person name="Havenga M."/>
            <person name="Wingfield B.D."/>
            <person name="Wingfield M.J."/>
            <person name="Dreyer L.L."/>
            <person name="Roets F."/>
            <person name="Aylward J."/>
        </authorList>
    </citation>
    <scope>NUCLEOTIDE SEQUENCE [LARGE SCALE GENOMIC DNA]</scope>
    <source>
        <strain evidence="2">CMW44962</strain>
    </source>
</reference>
<feature type="chain" id="PRO_5040952755" evidence="1">
    <location>
        <begin position="20"/>
        <end position="97"/>
    </location>
</feature>
<gene>
    <name evidence="2" type="ORF">Tdes44962_MAKER08107</name>
</gene>
<sequence>MRSLLPTLAFLLTISPTEAVDSMWGIFCKAATWPGPGNTLQTTRDDCLDSCLDDCDMNFSSAWINYDVKPSDIPPGRVVEPGTVWYDCYCAVPYIGS</sequence>
<dbReference type="Proteomes" id="UP001138500">
    <property type="component" value="Unassembled WGS sequence"/>
</dbReference>
<protein>
    <submittedName>
        <fullName evidence="2">Uncharacterized protein</fullName>
    </submittedName>
</protein>
<keyword evidence="3" id="KW-1185">Reference proteome</keyword>
<dbReference type="EMBL" id="RIBY02000657">
    <property type="protein sequence ID" value="KAH9838944.1"/>
    <property type="molecule type" value="Genomic_DNA"/>
</dbReference>
<proteinExistence type="predicted"/>
<dbReference type="OrthoDB" id="10405414at2759"/>
<reference evidence="2 3" key="1">
    <citation type="journal article" date="2018" name="IMA Fungus">
        <title>IMA Genome-F 10: Nine draft genome sequences of Claviceps purpurea s.lat., including C. arundinis, C. humidiphila, and C. cf. spartinae, pseudomolecules for the pitch canker pathogen Fusarium circinatum, draft genome of Davidsoniella eucalypti, Grosmannia galeiformis, Quambalaria eucalypti, and Teratosphaeria destructans.</title>
        <authorList>
            <person name="Wingfield B.D."/>
            <person name="Liu M."/>
            <person name="Nguyen H.D."/>
            <person name="Lane F.A."/>
            <person name="Morgan S.W."/>
            <person name="De Vos L."/>
            <person name="Wilken P.M."/>
            <person name="Duong T.A."/>
            <person name="Aylward J."/>
            <person name="Coetzee M.P."/>
            <person name="Dadej K."/>
            <person name="De Beer Z.W."/>
            <person name="Findlay W."/>
            <person name="Havenga M."/>
            <person name="Kolarik M."/>
            <person name="Menzies J.G."/>
            <person name="Naidoo K."/>
            <person name="Pochopski O."/>
            <person name="Shoukouhi P."/>
            <person name="Santana Q.C."/>
            <person name="Seifert K.A."/>
            <person name="Soal N."/>
            <person name="Steenkamp E.T."/>
            <person name="Tatham C.T."/>
            <person name="van der Nest M.A."/>
            <person name="Wingfield M.J."/>
        </authorList>
    </citation>
    <scope>NUCLEOTIDE SEQUENCE [LARGE SCALE GENOMIC DNA]</scope>
    <source>
        <strain evidence="2">CMW44962</strain>
    </source>
</reference>
<keyword evidence="1" id="KW-0732">Signal</keyword>